<sequence length="147" mass="16314">MLAQYNIIRWSLALVRVACLSGGRRSRKPRGPRPPPRVLQRVDGGVPEIARCHPSGTSRCSRPRWRPWRPVSRPAAGGAPPAAEVFESERSGFRMRASFQVWREGSLDHGNQTRHLVMYERGGEAGTPSSASTSPWARIGSGRSCRR</sequence>
<organism evidence="2 3">
    <name type="scientific">Aureococcus anophagefferens</name>
    <name type="common">Harmful bloom alga</name>
    <dbReference type="NCBI Taxonomy" id="44056"/>
    <lineage>
        <taxon>Eukaryota</taxon>
        <taxon>Sar</taxon>
        <taxon>Stramenopiles</taxon>
        <taxon>Ochrophyta</taxon>
        <taxon>Pelagophyceae</taxon>
        <taxon>Pelagomonadales</taxon>
        <taxon>Pelagomonadaceae</taxon>
        <taxon>Aureococcus</taxon>
    </lineage>
</organism>
<keyword evidence="3" id="KW-1185">Reference proteome</keyword>
<accession>A0ABR1FUG9</accession>
<feature type="region of interest" description="Disordered" evidence="1">
    <location>
        <begin position="47"/>
        <end position="66"/>
    </location>
</feature>
<comment type="caution">
    <text evidence="2">The sequence shown here is derived from an EMBL/GenBank/DDBJ whole genome shotgun (WGS) entry which is preliminary data.</text>
</comment>
<evidence type="ECO:0000313" key="3">
    <source>
        <dbReference type="Proteomes" id="UP001363151"/>
    </source>
</evidence>
<dbReference type="EMBL" id="JBBJCI010000227">
    <property type="protein sequence ID" value="KAK7238908.1"/>
    <property type="molecule type" value="Genomic_DNA"/>
</dbReference>
<evidence type="ECO:0000313" key="2">
    <source>
        <dbReference type="EMBL" id="KAK7238908.1"/>
    </source>
</evidence>
<evidence type="ECO:0000256" key="1">
    <source>
        <dbReference type="SAM" id="MobiDB-lite"/>
    </source>
</evidence>
<reference evidence="2 3" key="1">
    <citation type="submission" date="2024-03" db="EMBL/GenBank/DDBJ databases">
        <title>Aureococcus anophagefferens CCMP1851 and Kratosvirus quantuckense: Draft genome of a second virus-susceptible host strain in the model system.</title>
        <authorList>
            <person name="Chase E."/>
            <person name="Truchon A.R."/>
            <person name="Schepens W."/>
            <person name="Wilhelm S.W."/>
        </authorList>
    </citation>
    <scope>NUCLEOTIDE SEQUENCE [LARGE SCALE GENOMIC DNA]</scope>
    <source>
        <strain evidence="2 3">CCMP1851</strain>
    </source>
</reference>
<feature type="region of interest" description="Disordered" evidence="1">
    <location>
        <begin position="121"/>
        <end position="147"/>
    </location>
</feature>
<proteinExistence type="predicted"/>
<name>A0ABR1FUG9_AURAN</name>
<gene>
    <name evidence="2" type="ORF">SO694_0002611</name>
</gene>
<dbReference type="Proteomes" id="UP001363151">
    <property type="component" value="Unassembled WGS sequence"/>
</dbReference>
<protein>
    <submittedName>
        <fullName evidence="2">Uncharacterized protein</fullName>
    </submittedName>
</protein>